<accession>A0AA47N3I2</accession>
<organism evidence="1 2">
    <name type="scientific">Merluccius polli</name>
    <name type="common">Benguela hake</name>
    <name type="synonym">Merluccius cadenati</name>
    <dbReference type="NCBI Taxonomy" id="89951"/>
    <lineage>
        <taxon>Eukaryota</taxon>
        <taxon>Metazoa</taxon>
        <taxon>Chordata</taxon>
        <taxon>Craniata</taxon>
        <taxon>Vertebrata</taxon>
        <taxon>Euteleostomi</taxon>
        <taxon>Actinopterygii</taxon>
        <taxon>Neopterygii</taxon>
        <taxon>Teleostei</taxon>
        <taxon>Neoteleostei</taxon>
        <taxon>Acanthomorphata</taxon>
        <taxon>Zeiogadaria</taxon>
        <taxon>Gadariae</taxon>
        <taxon>Gadiformes</taxon>
        <taxon>Gadoidei</taxon>
        <taxon>Merlucciidae</taxon>
        <taxon>Merluccius</taxon>
    </lineage>
</organism>
<comment type="caution">
    <text evidence="1">The sequence shown here is derived from an EMBL/GenBank/DDBJ whole genome shotgun (WGS) entry which is preliminary data.</text>
</comment>
<sequence>MVWQRPTISLEYYLEYYSRRAVRELRMIAEALEEKIVCAAIWSSLPISRAWSAERNPKPSAAVIGRAKQVTAYLKKYGNVLFLHFMSECFDHLTTLSKIFHKDDLTVGQAVESQEACFWDITSLKIEMGPQMAKINQANPTQSTLEAERTRVIVRKNNKCTFNHHPLQQGGTVAKFRPLDPSSWPVCNRTDPVARER</sequence>
<proteinExistence type="predicted"/>
<keyword evidence="2" id="KW-1185">Reference proteome</keyword>
<name>A0AA47N3I2_MERPO</name>
<evidence type="ECO:0000313" key="1">
    <source>
        <dbReference type="EMBL" id="KAK0151723.1"/>
    </source>
</evidence>
<dbReference type="EMBL" id="JAOPHQ010001173">
    <property type="protein sequence ID" value="KAK0151723.1"/>
    <property type="molecule type" value="Genomic_DNA"/>
</dbReference>
<gene>
    <name evidence="1" type="ORF">N1851_006974</name>
</gene>
<protein>
    <submittedName>
        <fullName evidence="1">Uncharacterized protein</fullName>
    </submittedName>
</protein>
<reference evidence="1" key="1">
    <citation type="journal article" date="2023" name="Front. Mar. Sci.">
        <title>A new Merluccius polli reference genome to investigate the effects of global change in West African waters.</title>
        <authorList>
            <person name="Mateo J.L."/>
            <person name="Blanco-Fernandez C."/>
            <person name="Garcia-Vazquez E."/>
            <person name="Machado-Schiaffino G."/>
        </authorList>
    </citation>
    <scope>NUCLEOTIDE SEQUENCE</scope>
    <source>
        <strain evidence="1">C29</strain>
        <tissue evidence="1">Fin</tissue>
    </source>
</reference>
<evidence type="ECO:0000313" key="2">
    <source>
        <dbReference type="Proteomes" id="UP001174136"/>
    </source>
</evidence>
<dbReference type="AlphaFoldDB" id="A0AA47N3I2"/>
<dbReference type="Proteomes" id="UP001174136">
    <property type="component" value="Unassembled WGS sequence"/>
</dbReference>